<comment type="caution">
    <text evidence="2">The sequence shown here is derived from an EMBL/GenBank/DDBJ whole genome shotgun (WGS) entry which is preliminary data.</text>
</comment>
<sequence length="190" mass="22320">MAAEDSPESPPTSPDTKIKPKDLECPISECTKRFTGERGIRGHLALYKERFQEFAYNSSLDLISISSGVGREELDSKRKKKRKKEKDPPESGKESFEYLSAHYQEWKARYDVPKKPFKERHREAATKYRVNNKDKVRKMVKLSKFRAKAKRLGLDDEKAETKAQEWIKEWERKQPERKQASKTERESPED</sequence>
<feature type="region of interest" description="Disordered" evidence="1">
    <location>
        <begin position="167"/>
        <end position="190"/>
    </location>
</feature>
<reference evidence="2 3" key="1">
    <citation type="submission" date="2024-02" db="EMBL/GenBank/DDBJ databases">
        <title>Discinaceae phylogenomics.</title>
        <authorList>
            <person name="Dirks A.C."/>
            <person name="James T.Y."/>
        </authorList>
    </citation>
    <scope>NUCLEOTIDE SEQUENCE [LARGE SCALE GENOMIC DNA]</scope>
    <source>
        <strain evidence="2 3">ACD0624</strain>
    </source>
</reference>
<protein>
    <recommendedName>
        <fullName evidence="4">C2H2-type domain-containing protein</fullName>
    </recommendedName>
</protein>
<feature type="region of interest" description="Disordered" evidence="1">
    <location>
        <begin position="69"/>
        <end position="96"/>
    </location>
</feature>
<feature type="compositionally biased region" description="Basic and acidic residues" evidence="1">
    <location>
        <begin position="85"/>
        <end position="96"/>
    </location>
</feature>
<keyword evidence="3" id="KW-1185">Reference proteome</keyword>
<evidence type="ECO:0008006" key="4">
    <source>
        <dbReference type="Google" id="ProtNLM"/>
    </source>
</evidence>
<organism evidence="2 3">
    <name type="scientific">Discina gigas</name>
    <dbReference type="NCBI Taxonomy" id="1032678"/>
    <lineage>
        <taxon>Eukaryota</taxon>
        <taxon>Fungi</taxon>
        <taxon>Dikarya</taxon>
        <taxon>Ascomycota</taxon>
        <taxon>Pezizomycotina</taxon>
        <taxon>Pezizomycetes</taxon>
        <taxon>Pezizales</taxon>
        <taxon>Discinaceae</taxon>
        <taxon>Discina</taxon>
    </lineage>
</organism>
<proteinExistence type="predicted"/>
<dbReference type="Proteomes" id="UP001447188">
    <property type="component" value="Unassembled WGS sequence"/>
</dbReference>
<name>A0ABR3GYR8_9PEZI</name>
<dbReference type="EMBL" id="JBBBZM010000001">
    <property type="protein sequence ID" value="KAL0640887.1"/>
    <property type="molecule type" value="Genomic_DNA"/>
</dbReference>
<gene>
    <name evidence="2" type="ORF">Q9L58_000195</name>
</gene>
<accession>A0ABR3GYR8</accession>
<evidence type="ECO:0000313" key="2">
    <source>
        <dbReference type="EMBL" id="KAL0640887.1"/>
    </source>
</evidence>
<feature type="region of interest" description="Disordered" evidence="1">
    <location>
        <begin position="1"/>
        <end position="23"/>
    </location>
</feature>
<evidence type="ECO:0000256" key="1">
    <source>
        <dbReference type="SAM" id="MobiDB-lite"/>
    </source>
</evidence>
<evidence type="ECO:0000313" key="3">
    <source>
        <dbReference type="Proteomes" id="UP001447188"/>
    </source>
</evidence>